<dbReference type="RefSeq" id="WP_102330243.1">
    <property type="nucleotide sequence ID" value="NZ_CP058566.2"/>
</dbReference>
<keyword evidence="2" id="KW-1185">Reference proteome</keyword>
<reference evidence="1 2" key="1">
    <citation type="journal article" date="2017" name="ISME J.">
        <title>Grape pomace compost harbors organohalide-respiring Dehalogenimonas species with novel reductive dehalogenase genes.</title>
        <authorList>
            <person name="Yang Y."/>
            <person name="Higgins S.A."/>
            <person name="Yan J."/>
            <person name="Simsir B."/>
            <person name="Chourey K."/>
            <person name="Iyer R."/>
            <person name="Hettich R.L."/>
            <person name="Baldwin B."/>
            <person name="Ogles D.M."/>
            <person name="Loffler F.E."/>
        </authorList>
    </citation>
    <scope>NUCLEOTIDE SEQUENCE [LARGE SCALE GENOMIC DNA]</scope>
    <source>
        <strain evidence="1 2">GP</strain>
    </source>
</reference>
<dbReference type="AlphaFoldDB" id="A0A2P5P8Y8"/>
<dbReference type="EMBL" id="JQAN02000006">
    <property type="protein sequence ID" value="PPD58759.1"/>
    <property type="molecule type" value="Genomic_DNA"/>
</dbReference>
<comment type="caution">
    <text evidence="1">The sequence shown here is derived from an EMBL/GenBank/DDBJ whole genome shotgun (WGS) entry which is preliminary data.</text>
</comment>
<proteinExistence type="predicted"/>
<organism evidence="1 2">
    <name type="scientific">Dehalogenimonas etheniformans</name>
    <dbReference type="NCBI Taxonomy" id="1536648"/>
    <lineage>
        <taxon>Bacteria</taxon>
        <taxon>Bacillati</taxon>
        <taxon>Chloroflexota</taxon>
        <taxon>Dehalococcoidia</taxon>
        <taxon>Dehalococcoidales</taxon>
        <taxon>Dehalococcoidaceae</taxon>
        <taxon>Dehalogenimonas</taxon>
    </lineage>
</organism>
<evidence type="ECO:0000313" key="1">
    <source>
        <dbReference type="EMBL" id="PPD58759.1"/>
    </source>
</evidence>
<dbReference type="Proteomes" id="UP000235653">
    <property type="component" value="Unassembled WGS sequence"/>
</dbReference>
<evidence type="ECO:0000313" key="2">
    <source>
        <dbReference type="Proteomes" id="UP000235653"/>
    </source>
</evidence>
<evidence type="ECO:0008006" key="3">
    <source>
        <dbReference type="Google" id="ProtNLM"/>
    </source>
</evidence>
<name>A0A2P5P8Y8_9CHLR</name>
<protein>
    <recommendedName>
        <fullName evidence="3">Bacterial Pleckstrin homology domain-containing protein</fullName>
    </recommendedName>
</protein>
<sequence>MDKTYQEKMFSGLASLLAGAAGLFSLGLFASMLATDTVENASMIWFLPVTGLFLLAVAINFAFLTIKISPRGVSAGYGVFHHNIPAEDLTDIYREDASALAYGGFGIRFGWKDGKRRIVYNVIGKPGVVIQRRSLPDREFVFSSNDPEKVMSILRAVKST</sequence>
<gene>
    <name evidence="1" type="ORF">JP09_002485</name>
</gene>
<accession>A0A2P5P8Y8</accession>
<dbReference type="OrthoDB" id="3178004at2"/>